<dbReference type="Gene3D" id="3.40.30.10">
    <property type="entry name" value="Glutaredoxin"/>
    <property type="match status" value="1"/>
</dbReference>
<dbReference type="SUPFAM" id="SSF52833">
    <property type="entry name" value="Thioredoxin-like"/>
    <property type="match status" value="1"/>
</dbReference>
<dbReference type="AlphaFoldDB" id="A0AAX4JAP5"/>
<proteinExistence type="predicted"/>
<feature type="domain" description="Glutaredoxin" evidence="1">
    <location>
        <begin position="16"/>
        <end position="72"/>
    </location>
</feature>
<dbReference type="Pfam" id="PF00462">
    <property type="entry name" value="Glutaredoxin"/>
    <property type="match status" value="1"/>
</dbReference>
<name>A0AAX4JAP5_9MICR</name>
<dbReference type="Proteomes" id="UP001334084">
    <property type="component" value="Chromosome 3"/>
</dbReference>
<gene>
    <name evidence="2" type="ORF">VNE69_03245</name>
</gene>
<evidence type="ECO:0000313" key="2">
    <source>
        <dbReference type="EMBL" id="WUR03033.1"/>
    </source>
</evidence>
<keyword evidence="3" id="KW-1185">Reference proteome</keyword>
<dbReference type="PROSITE" id="PS51354">
    <property type="entry name" value="GLUTAREDOXIN_2"/>
    <property type="match status" value="1"/>
</dbReference>
<reference evidence="2" key="1">
    <citation type="journal article" date="2024" name="BMC Genomics">
        <title>Functional annotation of a divergent genome using sequence and structure-based similarity.</title>
        <authorList>
            <person name="Svedberg D."/>
            <person name="Winiger R.R."/>
            <person name="Berg A."/>
            <person name="Sharma H."/>
            <person name="Tellgren-Roth C."/>
            <person name="Debrunner-Vossbrinck B.A."/>
            <person name="Vossbrinck C.R."/>
            <person name="Barandun J."/>
        </authorList>
    </citation>
    <scope>NUCLEOTIDE SEQUENCE</scope>
    <source>
        <strain evidence="2">Illinois isolate</strain>
    </source>
</reference>
<dbReference type="RefSeq" id="XP_065329178.1">
    <property type="nucleotide sequence ID" value="XM_065473106.1"/>
</dbReference>
<dbReference type="GeneID" id="90540841"/>
<dbReference type="InterPro" id="IPR036249">
    <property type="entry name" value="Thioredoxin-like_sf"/>
</dbReference>
<accession>A0AAX4JAP5</accession>
<evidence type="ECO:0000259" key="1">
    <source>
        <dbReference type="Pfam" id="PF00462"/>
    </source>
</evidence>
<evidence type="ECO:0000313" key="3">
    <source>
        <dbReference type="Proteomes" id="UP001334084"/>
    </source>
</evidence>
<dbReference type="GO" id="GO:0016491">
    <property type="term" value="F:oxidoreductase activity"/>
    <property type="evidence" value="ECO:0007669"/>
    <property type="project" value="UniProtKB-ARBA"/>
</dbReference>
<sequence length="91" mass="10831">MSLLETLINEKRTCILTMEECQDTVRGLAILYANNVEFETFKKEENPDLVEDVIKKYNFKYYPTIFIKGEFIGGDKELDEYFKIHNEIKRI</sequence>
<dbReference type="KEGG" id="vnx:VNE69_03245"/>
<protein>
    <submittedName>
        <fullName evidence="2">Glutaredoxin</fullName>
    </submittedName>
</protein>
<dbReference type="EMBL" id="CP142728">
    <property type="protein sequence ID" value="WUR03033.1"/>
    <property type="molecule type" value="Genomic_DNA"/>
</dbReference>
<dbReference type="InterPro" id="IPR002109">
    <property type="entry name" value="Glutaredoxin"/>
</dbReference>
<organism evidence="2 3">
    <name type="scientific">Vairimorpha necatrix</name>
    <dbReference type="NCBI Taxonomy" id="6039"/>
    <lineage>
        <taxon>Eukaryota</taxon>
        <taxon>Fungi</taxon>
        <taxon>Fungi incertae sedis</taxon>
        <taxon>Microsporidia</taxon>
        <taxon>Nosematidae</taxon>
        <taxon>Vairimorpha</taxon>
    </lineage>
</organism>